<reference evidence="1 2" key="1">
    <citation type="submission" date="2016-12" db="EMBL/GenBank/DDBJ databases">
        <title>Draft genome of Tersicoccus phoenicis 1P05MA.</title>
        <authorList>
            <person name="Nakajima Y."/>
            <person name="Yoshizawa S."/>
            <person name="Nakamura K."/>
            <person name="Ogura Y."/>
            <person name="Hayashi T."/>
            <person name="Kogure K."/>
        </authorList>
    </citation>
    <scope>NUCLEOTIDE SEQUENCE [LARGE SCALE GENOMIC DNA]</scope>
    <source>
        <strain evidence="1 2">1p05MA</strain>
    </source>
</reference>
<gene>
    <name evidence="1" type="ORF">BKD30_11650</name>
</gene>
<organism evidence="1 2">
    <name type="scientific">Tersicoccus phoenicis</name>
    <dbReference type="NCBI Taxonomy" id="554083"/>
    <lineage>
        <taxon>Bacteria</taxon>
        <taxon>Bacillati</taxon>
        <taxon>Actinomycetota</taxon>
        <taxon>Actinomycetes</taxon>
        <taxon>Micrococcales</taxon>
        <taxon>Micrococcaceae</taxon>
        <taxon>Tersicoccus</taxon>
    </lineage>
</organism>
<dbReference type="InterPro" id="IPR015797">
    <property type="entry name" value="NUDIX_hydrolase-like_dom_sf"/>
</dbReference>
<dbReference type="AlphaFoldDB" id="A0A1R1L7Q8"/>
<dbReference type="STRING" id="554083.BKD30_11650"/>
<accession>A0A1R1L7Q8</accession>
<comment type="caution">
    <text evidence="1">The sequence shown here is derived from an EMBL/GenBank/DDBJ whole genome shotgun (WGS) entry which is preliminary data.</text>
</comment>
<dbReference type="EMBL" id="MRDE01000072">
    <property type="protein sequence ID" value="OMH23568.1"/>
    <property type="molecule type" value="Genomic_DNA"/>
</dbReference>
<proteinExistence type="predicted"/>
<evidence type="ECO:0000313" key="2">
    <source>
        <dbReference type="Proteomes" id="UP000187085"/>
    </source>
</evidence>
<sequence>MSNVRTPDPYPGWLSPEDLHEARQRLPMMYVEALPVRVDTLGYVTELGLLLTASDEGEMVRTFVSGRVLYRESIRAALLRHLEKDLGPFALPQIPPSPAPFTVAEYFPSPSPSPYTDDRQHAVALAYIVPVTGECSPRQDALQLSWLTPEECLSEGVQAEFVGGRGNLVRQALAHVGWGR</sequence>
<protein>
    <submittedName>
        <fullName evidence="1">DUF4916 domain-containing protein</fullName>
    </submittedName>
</protein>
<dbReference type="OrthoDB" id="3266865at2"/>
<dbReference type="InterPro" id="IPR032582">
    <property type="entry name" value="DUF4916"/>
</dbReference>
<dbReference type="SUPFAM" id="SSF55811">
    <property type="entry name" value="Nudix"/>
    <property type="match status" value="1"/>
</dbReference>
<dbReference type="Proteomes" id="UP000187085">
    <property type="component" value="Unassembled WGS sequence"/>
</dbReference>
<dbReference type="RefSeq" id="WP_076704811.1">
    <property type="nucleotide sequence ID" value="NZ_MRDE01000072.1"/>
</dbReference>
<dbReference type="Pfam" id="PF16262">
    <property type="entry name" value="DUF4916"/>
    <property type="match status" value="1"/>
</dbReference>
<evidence type="ECO:0000313" key="1">
    <source>
        <dbReference type="EMBL" id="OMH23568.1"/>
    </source>
</evidence>
<dbReference type="Gene3D" id="3.90.79.10">
    <property type="entry name" value="Nucleoside Triphosphate Pyrophosphohydrolase"/>
    <property type="match status" value="1"/>
</dbReference>
<name>A0A1R1L7Q8_9MICC</name>
<keyword evidence="2" id="KW-1185">Reference proteome</keyword>